<dbReference type="RefSeq" id="XP_022328819.1">
    <property type="nucleotide sequence ID" value="XM_022473111.1"/>
</dbReference>
<dbReference type="GeneID" id="111127839"/>
<evidence type="ECO:0000313" key="2">
    <source>
        <dbReference type="Proteomes" id="UP000694844"/>
    </source>
</evidence>
<dbReference type="Proteomes" id="UP000694844">
    <property type="component" value="Chromosome 4"/>
</dbReference>
<reference evidence="3" key="1">
    <citation type="submission" date="2025-08" db="UniProtKB">
        <authorList>
            <consortium name="RefSeq"/>
        </authorList>
    </citation>
    <scope>IDENTIFICATION</scope>
    <source>
        <tissue evidence="3">Whole sample</tissue>
    </source>
</reference>
<proteinExistence type="predicted"/>
<accession>A0A8B8DML1</accession>
<evidence type="ECO:0000256" key="1">
    <source>
        <dbReference type="SAM" id="SignalP"/>
    </source>
</evidence>
<gene>
    <name evidence="3" type="primary">LOC111127839</name>
</gene>
<dbReference type="OrthoDB" id="6141963at2759"/>
<feature type="chain" id="PRO_5034581309" evidence="1">
    <location>
        <begin position="21"/>
        <end position="111"/>
    </location>
</feature>
<organism evidence="2 3">
    <name type="scientific">Crassostrea virginica</name>
    <name type="common">Eastern oyster</name>
    <dbReference type="NCBI Taxonomy" id="6565"/>
    <lineage>
        <taxon>Eukaryota</taxon>
        <taxon>Metazoa</taxon>
        <taxon>Spiralia</taxon>
        <taxon>Lophotrochozoa</taxon>
        <taxon>Mollusca</taxon>
        <taxon>Bivalvia</taxon>
        <taxon>Autobranchia</taxon>
        <taxon>Pteriomorphia</taxon>
        <taxon>Ostreida</taxon>
        <taxon>Ostreoidea</taxon>
        <taxon>Ostreidae</taxon>
        <taxon>Crassostrea</taxon>
    </lineage>
</organism>
<name>A0A8B8DML1_CRAVI</name>
<feature type="signal peptide" evidence="1">
    <location>
        <begin position="1"/>
        <end position="20"/>
    </location>
</feature>
<dbReference type="Gene3D" id="2.60.40.1900">
    <property type="entry name" value="Beta-microseminoprotein (PSP94) domain"/>
    <property type="match status" value="1"/>
</dbReference>
<keyword evidence="2" id="KW-1185">Reference proteome</keyword>
<evidence type="ECO:0000313" key="3">
    <source>
        <dbReference type="RefSeq" id="XP_022328819.1"/>
    </source>
</evidence>
<dbReference type="AlphaFoldDB" id="A0A8B8DML1"/>
<keyword evidence="1" id="KW-0732">Signal</keyword>
<sequence>MERIIFISGIISILLVYAEAACWTERGNGSSCHHEGVTLHMGQTYVNTTGPSCYKCECYAFGELGCCNTGLSIRDYPADICKVLRRGCNDVAVSKTNEDEPCDGLVSFVIG</sequence>
<dbReference type="KEGG" id="cvn:111127839"/>
<protein>
    <submittedName>
        <fullName evidence="3">Prostate-associated microseminoprotein-like</fullName>
    </submittedName>
</protein>